<comment type="caution">
    <text evidence="2">The sequence shown here is derived from an EMBL/GenBank/DDBJ whole genome shotgun (WGS) entry which is preliminary data.</text>
</comment>
<accession>A0A5B7JYQ9</accession>
<keyword evidence="3" id="KW-1185">Reference proteome</keyword>
<evidence type="ECO:0000256" key="1">
    <source>
        <dbReference type="SAM" id="MobiDB-lite"/>
    </source>
</evidence>
<name>A0A5B7JYQ9_PORTR</name>
<feature type="region of interest" description="Disordered" evidence="1">
    <location>
        <begin position="101"/>
        <end position="123"/>
    </location>
</feature>
<proteinExistence type="predicted"/>
<organism evidence="2 3">
    <name type="scientific">Portunus trituberculatus</name>
    <name type="common">Swimming crab</name>
    <name type="synonym">Neptunus trituberculatus</name>
    <dbReference type="NCBI Taxonomy" id="210409"/>
    <lineage>
        <taxon>Eukaryota</taxon>
        <taxon>Metazoa</taxon>
        <taxon>Ecdysozoa</taxon>
        <taxon>Arthropoda</taxon>
        <taxon>Crustacea</taxon>
        <taxon>Multicrustacea</taxon>
        <taxon>Malacostraca</taxon>
        <taxon>Eumalacostraca</taxon>
        <taxon>Eucarida</taxon>
        <taxon>Decapoda</taxon>
        <taxon>Pleocyemata</taxon>
        <taxon>Brachyura</taxon>
        <taxon>Eubrachyura</taxon>
        <taxon>Portunoidea</taxon>
        <taxon>Portunidae</taxon>
        <taxon>Portuninae</taxon>
        <taxon>Portunus</taxon>
    </lineage>
</organism>
<dbReference type="AlphaFoldDB" id="A0A5B7JYQ9"/>
<feature type="region of interest" description="Disordered" evidence="1">
    <location>
        <begin position="1"/>
        <end position="23"/>
    </location>
</feature>
<evidence type="ECO:0000313" key="2">
    <source>
        <dbReference type="EMBL" id="MPC99705.1"/>
    </source>
</evidence>
<dbReference type="EMBL" id="VSRR010119480">
    <property type="protein sequence ID" value="MPC99705.1"/>
    <property type="molecule type" value="Genomic_DNA"/>
</dbReference>
<sequence>MVQDGWWRTLPRQGTGPSSEAEPSKLFLAPLARGPWMWVMRPTPSTTRRRAQAQPQKSLSRLAATSHVFAAVLLDPRLRHAVPRYLRVLAPRLVVSATSKKRRAKRFPSSVEGREALQVTAPS</sequence>
<evidence type="ECO:0000313" key="3">
    <source>
        <dbReference type="Proteomes" id="UP000324222"/>
    </source>
</evidence>
<gene>
    <name evidence="2" type="ORF">E2C01_095135</name>
</gene>
<dbReference type="Proteomes" id="UP000324222">
    <property type="component" value="Unassembled WGS sequence"/>
</dbReference>
<reference evidence="2 3" key="1">
    <citation type="submission" date="2019-05" db="EMBL/GenBank/DDBJ databases">
        <title>Another draft genome of Portunus trituberculatus and its Hox gene families provides insights of decapod evolution.</title>
        <authorList>
            <person name="Jeong J.-H."/>
            <person name="Song I."/>
            <person name="Kim S."/>
            <person name="Choi T."/>
            <person name="Kim D."/>
            <person name="Ryu S."/>
            <person name="Kim W."/>
        </authorList>
    </citation>
    <scope>NUCLEOTIDE SEQUENCE [LARGE SCALE GENOMIC DNA]</scope>
    <source>
        <tissue evidence="2">Muscle</tissue>
    </source>
</reference>
<protein>
    <submittedName>
        <fullName evidence="2">Uncharacterized protein</fullName>
    </submittedName>
</protein>